<comment type="caution">
    <text evidence="2">The sequence shown here is derived from an EMBL/GenBank/DDBJ whole genome shotgun (WGS) entry which is preliminary data.</text>
</comment>
<evidence type="ECO:0000313" key="2">
    <source>
        <dbReference type="EMBL" id="PAX08076.1"/>
    </source>
</evidence>
<keyword evidence="1" id="KW-0732">Signal</keyword>
<protein>
    <submittedName>
        <fullName evidence="2">Uncharacterized protein</fullName>
    </submittedName>
</protein>
<feature type="chain" id="PRO_5012742588" evidence="1">
    <location>
        <begin position="18"/>
        <end position="312"/>
    </location>
</feature>
<evidence type="ECO:0000256" key="1">
    <source>
        <dbReference type="SAM" id="SignalP"/>
    </source>
</evidence>
<accession>A0A2A2SFP0</accession>
<gene>
    <name evidence="2" type="ORF">CKY28_10830</name>
</gene>
<organism evidence="2 3">
    <name type="scientific">Sphingomonas lenta</name>
    <dbReference type="NCBI Taxonomy" id="1141887"/>
    <lineage>
        <taxon>Bacteria</taxon>
        <taxon>Pseudomonadati</taxon>
        <taxon>Pseudomonadota</taxon>
        <taxon>Alphaproteobacteria</taxon>
        <taxon>Sphingomonadales</taxon>
        <taxon>Sphingomonadaceae</taxon>
        <taxon>Sphingomonas</taxon>
    </lineage>
</organism>
<name>A0A2A2SFP0_9SPHN</name>
<dbReference type="Proteomes" id="UP000218151">
    <property type="component" value="Unassembled WGS sequence"/>
</dbReference>
<keyword evidence="3" id="KW-1185">Reference proteome</keyword>
<dbReference type="AlphaFoldDB" id="A0A2A2SFP0"/>
<sequence length="312" mass="33264">MLKALAPLLLLAAPATAQSPPVPAAAQAQLDELARAVQRYRDVRAAQAAGWEPSPIGREDSPLMGEHWVRKGAPEYGPGEPLDFTEPSNLQYAWINGRRELVGVSYVVRIAPGDPLPRGFAGDADRWHVHDVERAVAAATEGRWLLRVLVNGWLDANYRSKGDDRSRLAMVHAWVTVPSPNGVFSTNNRAISYLRAGLPASFANGGTAEAALGVNLAAKDGCANTLNGAPWIAHAKDAQKRSLLATCEALGAEVRRGLASGARAVNAAGEAAWAKLEAAKRATLTPDQLRRIDAITEHDPMHHEGHGGHHGS</sequence>
<dbReference type="OrthoDB" id="2449873at2"/>
<dbReference type="EMBL" id="NSLI01000003">
    <property type="protein sequence ID" value="PAX08076.1"/>
    <property type="molecule type" value="Genomic_DNA"/>
</dbReference>
<evidence type="ECO:0000313" key="3">
    <source>
        <dbReference type="Proteomes" id="UP000218151"/>
    </source>
</evidence>
<feature type="signal peptide" evidence="1">
    <location>
        <begin position="1"/>
        <end position="17"/>
    </location>
</feature>
<proteinExistence type="predicted"/>
<reference evidence="3" key="1">
    <citation type="submission" date="2017-09" db="EMBL/GenBank/DDBJ databases">
        <authorList>
            <person name="Feng G."/>
            <person name="Zhu H."/>
        </authorList>
    </citation>
    <scope>NUCLEOTIDE SEQUENCE [LARGE SCALE GENOMIC DNA]</scope>
    <source>
        <strain evidence="3">1PNM-20</strain>
    </source>
</reference>
<dbReference type="RefSeq" id="WP_095998318.1">
    <property type="nucleotide sequence ID" value="NZ_NSLI01000003.1"/>
</dbReference>